<proteinExistence type="inferred from homology"/>
<dbReference type="InterPro" id="IPR011004">
    <property type="entry name" value="Trimer_LpxA-like_sf"/>
</dbReference>
<dbReference type="PANTHER" id="PTHR23416">
    <property type="entry name" value="SIALIC ACID SYNTHASE-RELATED"/>
    <property type="match status" value="1"/>
</dbReference>
<dbReference type="AlphaFoldDB" id="D8JRN3"/>
<gene>
    <name evidence="3" type="ordered locus">Hden_0440</name>
</gene>
<dbReference type="NCBIfam" id="NF007797">
    <property type="entry name" value="PRK10502.1"/>
    <property type="match status" value="1"/>
</dbReference>
<keyword evidence="4" id="KW-1185">Reference proteome</keyword>
<dbReference type="Proteomes" id="UP000002033">
    <property type="component" value="Chromosome"/>
</dbReference>
<dbReference type="CDD" id="cd05825">
    <property type="entry name" value="LbH_wcaF_like"/>
    <property type="match status" value="1"/>
</dbReference>
<dbReference type="PANTHER" id="PTHR23416:SF23">
    <property type="entry name" value="ACETYLTRANSFERASE C18B11.09C-RELATED"/>
    <property type="match status" value="1"/>
</dbReference>
<organism evidence="3 4">
    <name type="scientific">Hyphomicrobium denitrificans (strain ATCC 51888 / DSM 1869 / NCIMB 11706 / TK 0415)</name>
    <dbReference type="NCBI Taxonomy" id="582899"/>
    <lineage>
        <taxon>Bacteria</taxon>
        <taxon>Pseudomonadati</taxon>
        <taxon>Pseudomonadota</taxon>
        <taxon>Alphaproteobacteria</taxon>
        <taxon>Hyphomicrobiales</taxon>
        <taxon>Hyphomicrobiaceae</taxon>
        <taxon>Hyphomicrobium</taxon>
    </lineage>
</organism>
<dbReference type="InterPro" id="IPR051159">
    <property type="entry name" value="Hexapeptide_acetyltransf"/>
</dbReference>
<evidence type="ECO:0000313" key="3">
    <source>
        <dbReference type="EMBL" id="ADJ22262.1"/>
    </source>
</evidence>
<dbReference type="GO" id="GO:0005829">
    <property type="term" value="C:cytosol"/>
    <property type="evidence" value="ECO:0007669"/>
    <property type="project" value="TreeGrafter"/>
</dbReference>
<dbReference type="EMBL" id="CP002083">
    <property type="protein sequence ID" value="ADJ22262.1"/>
    <property type="molecule type" value="Genomic_DNA"/>
</dbReference>
<dbReference type="SUPFAM" id="SSF51161">
    <property type="entry name" value="Trimeric LpxA-like enzymes"/>
    <property type="match status" value="1"/>
</dbReference>
<evidence type="ECO:0000256" key="1">
    <source>
        <dbReference type="ARBA" id="ARBA00007274"/>
    </source>
</evidence>
<dbReference type="eggNOG" id="COG0110">
    <property type="taxonomic scope" value="Bacteria"/>
</dbReference>
<dbReference type="HOGENOM" id="CLU_051638_7_2_5"/>
<name>D8JRN3_HYPDA</name>
<dbReference type="GO" id="GO:0008374">
    <property type="term" value="F:O-acyltransferase activity"/>
    <property type="evidence" value="ECO:0007669"/>
    <property type="project" value="TreeGrafter"/>
</dbReference>
<comment type="similarity">
    <text evidence="1">Belongs to the transferase hexapeptide repeat family.</text>
</comment>
<dbReference type="STRING" id="582899.Hden_0440"/>
<evidence type="ECO:0000256" key="2">
    <source>
        <dbReference type="ARBA" id="ARBA00022679"/>
    </source>
</evidence>
<dbReference type="KEGG" id="hdn:Hden_0440"/>
<reference evidence="4" key="1">
    <citation type="journal article" date="2011" name="J. Bacteriol.">
        <title>Genome sequences of eight morphologically diverse alphaproteobacteria.</title>
        <authorList>
            <consortium name="US DOE Joint Genome Institute"/>
            <person name="Brown P.J."/>
            <person name="Kysela D.T."/>
            <person name="Buechlein A."/>
            <person name="Hemmerich C."/>
            <person name="Brun Y.V."/>
        </authorList>
    </citation>
    <scope>NUCLEOTIDE SEQUENCE [LARGE SCALE GENOMIC DNA]</scope>
    <source>
        <strain evidence="4">ATCC 51888 / DSM 1869 / NCIB 11706 / TK 0415</strain>
    </source>
</reference>
<dbReference type="RefSeq" id="WP_013214481.1">
    <property type="nucleotide sequence ID" value="NC_014313.1"/>
</dbReference>
<sequence>MKPPDVRLDTYDRKSFDRGRPRWIEVLWLVVECLLVSSPLPGAIHRRWLLRLFGARIGKGVDIKPRVRIKFPWKLTVGDDSWIGEGVWIDNLADVNIGSHCCISQAAYLCTGSHDWSKPGFDLITASIDIEDGSWICARSIVGPGVATGEGSVLALGSVATRDLAPWSVYSGVPAVRIKARSAPATETNHA</sequence>
<dbReference type="Gene3D" id="2.160.10.10">
    <property type="entry name" value="Hexapeptide repeat proteins"/>
    <property type="match status" value="1"/>
</dbReference>
<keyword evidence="2 3" id="KW-0808">Transferase</keyword>
<accession>D8JRN3</accession>
<evidence type="ECO:0000313" key="4">
    <source>
        <dbReference type="Proteomes" id="UP000002033"/>
    </source>
</evidence>
<protein>
    <submittedName>
        <fullName evidence="3">Putative colanic acid biosynthesis acetyltransferase WcaF</fullName>
    </submittedName>
</protein>